<dbReference type="PANTHER" id="PTHR43584:SF9">
    <property type="entry name" value="TRANSFERASE HEXAPEPTIDE REPEAT CONTAINING PROTEIN"/>
    <property type="match status" value="1"/>
</dbReference>
<keyword evidence="2" id="KW-0012">Acyltransferase</keyword>
<dbReference type="RefSeq" id="WP_048919505.1">
    <property type="nucleotide sequence ID" value="NZ_CP010777.1"/>
</dbReference>
<keyword evidence="1 3" id="KW-0808">Transferase</keyword>
<dbReference type="InterPro" id="IPR023917">
    <property type="entry name" value="Bifunctiontional_GlmU_bac-type"/>
</dbReference>
<dbReference type="OrthoDB" id="9784832at2"/>
<dbReference type="EMBL" id="CP010777">
    <property type="protein sequence ID" value="AKQ44718.1"/>
    <property type="molecule type" value="Genomic_DNA"/>
</dbReference>
<dbReference type="GO" id="GO:0016746">
    <property type="term" value="F:acyltransferase activity"/>
    <property type="evidence" value="ECO:0007669"/>
    <property type="project" value="UniProtKB-KW"/>
</dbReference>
<protein>
    <submittedName>
        <fullName evidence="3">Glucose-1-phosphate thymidylyltransferase</fullName>
    </submittedName>
</protein>
<evidence type="ECO:0000256" key="1">
    <source>
        <dbReference type="ARBA" id="ARBA00022679"/>
    </source>
</evidence>
<dbReference type="AlphaFoldDB" id="A0A0H4VHE4"/>
<organism evidence="3 4">
    <name type="scientific">Rufibacter radiotolerans</name>
    <dbReference type="NCBI Taxonomy" id="1379910"/>
    <lineage>
        <taxon>Bacteria</taxon>
        <taxon>Pseudomonadati</taxon>
        <taxon>Bacteroidota</taxon>
        <taxon>Cytophagia</taxon>
        <taxon>Cytophagales</taxon>
        <taxon>Hymenobacteraceae</taxon>
        <taxon>Rufibacter</taxon>
    </lineage>
</organism>
<dbReference type="InterPro" id="IPR011004">
    <property type="entry name" value="Trimer_LpxA-like_sf"/>
</dbReference>
<evidence type="ECO:0000313" key="4">
    <source>
        <dbReference type="Proteomes" id="UP000036458"/>
    </source>
</evidence>
<evidence type="ECO:0000256" key="2">
    <source>
        <dbReference type="ARBA" id="ARBA00023315"/>
    </source>
</evidence>
<gene>
    <name evidence="3" type="ORF">TH63_02285</name>
</gene>
<name>A0A0H4VHE4_9BACT</name>
<dbReference type="SUPFAM" id="SSF51161">
    <property type="entry name" value="Trimeric LpxA-like enzymes"/>
    <property type="match status" value="1"/>
</dbReference>
<reference evidence="3 4" key="1">
    <citation type="submission" date="2015-01" db="EMBL/GenBank/DDBJ databases">
        <title>Rufibacter sp./DG31D/ whole genome sequencing.</title>
        <authorList>
            <person name="Kim M.K."/>
            <person name="Srinivasan S."/>
            <person name="Lee J.-J."/>
        </authorList>
    </citation>
    <scope>NUCLEOTIDE SEQUENCE [LARGE SCALE GENOMIC DNA]</scope>
    <source>
        <strain evidence="3 4">DG31D</strain>
    </source>
</reference>
<sequence length="403" mass="44817">MNIVLFDDPALRANLLPLTYTRPVAEIRIGIMTIAEKWRFLSRDLVSYLTEGYLQAKFGQLVSQENNLYINGAVCPTAELLEQIRQLPVGATLYMDDMLVALNADSLEFRTVTELYHHTASNGNQVSASQVTVVRHLWDIFRQNGPQIRADFKLITHGRVSQPISDPHTVAYHAEDIFIEEGAIFKAAILNAENGPIYIGRNTQVQEGTVIRGPFAICEESVINMGGKMRGDVTIGPYCKVGGEISNCVFFGYANKAHDGFMGNSVVGEWCNLGADSNTSNLKNNYSNVKLWSIAQEKFEDTGLQFCGLIMADHAKCGINTMFNTGTVAGVGANVFGAGYPKNYIPSFTWGGVTESDTFQMPKFFEVAEKVLGRRNQQVTAEDRKIYHHIFDITRASRTWENE</sequence>
<dbReference type="Pfam" id="PF13562">
    <property type="entry name" value="NTP_transf_4"/>
    <property type="match status" value="1"/>
</dbReference>
<dbReference type="NCBIfam" id="TIGR03991">
    <property type="entry name" value="alt_bact_glmU"/>
    <property type="match status" value="1"/>
</dbReference>
<dbReference type="Gene3D" id="2.160.10.10">
    <property type="entry name" value="Hexapeptide repeat proteins"/>
    <property type="match status" value="1"/>
</dbReference>
<dbReference type="PATRIC" id="fig|1379910.4.peg.487"/>
<proteinExistence type="predicted"/>
<dbReference type="PANTHER" id="PTHR43584">
    <property type="entry name" value="NUCLEOTIDYL TRANSFERASE"/>
    <property type="match status" value="1"/>
</dbReference>
<evidence type="ECO:0000313" key="3">
    <source>
        <dbReference type="EMBL" id="AKQ44718.1"/>
    </source>
</evidence>
<dbReference type="Proteomes" id="UP000036458">
    <property type="component" value="Chromosome"/>
</dbReference>
<keyword evidence="4" id="KW-1185">Reference proteome</keyword>
<dbReference type="InterPro" id="IPR050065">
    <property type="entry name" value="GlmU-like"/>
</dbReference>
<accession>A0A0H4VHE4</accession>
<dbReference type="KEGG" id="ruf:TH63_02285"/>
<dbReference type="GO" id="GO:0016779">
    <property type="term" value="F:nucleotidyltransferase activity"/>
    <property type="evidence" value="ECO:0007669"/>
    <property type="project" value="UniProtKB-ARBA"/>
</dbReference>
<dbReference type="STRING" id="1379910.TH63_02285"/>